<feature type="compositionally biased region" description="Acidic residues" evidence="2">
    <location>
        <begin position="113"/>
        <end position="123"/>
    </location>
</feature>
<feature type="region of interest" description="Disordered" evidence="2">
    <location>
        <begin position="47"/>
        <end position="133"/>
    </location>
</feature>
<dbReference type="InterPro" id="IPR051222">
    <property type="entry name" value="PPR/CCM1_RNA-binding"/>
</dbReference>
<keyword evidence="3" id="KW-0732">Signal</keyword>
<keyword evidence="1" id="KW-0677">Repeat</keyword>
<proteinExistence type="predicted"/>
<dbReference type="InterPro" id="IPR011990">
    <property type="entry name" value="TPR-like_helical_dom_sf"/>
</dbReference>
<dbReference type="AlphaFoldDB" id="A0A7S2YMD2"/>
<organism evidence="4">
    <name type="scientific">Entomoneis paludosa</name>
    <dbReference type="NCBI Taxonomy" id="265537"/>
    <lineage>
        <taxon>Eukaryota</taxon>
        <taxon>Sar</taxon>
        <taxon>Stramenopiles</taxon>
        <taxon>Ochrophyta</taxon>
        <taxon>Bacillariophyta</taxon>
        <taxon>Bacillariophyceae</taxon>
        <taxon>Bacillariophycidae</taxon>
        <taxon>Entomoneidaceae</taxon>
        <taxon>Entomoneis</taxon>
    </lineage>
</organism>
<dbReference type="EMBL" id="HBHT01032394">
    <property type="protein sequence ID" value="CAD9984666.1"/>
    <property type="molecule type" value="Transcribed_RNA"/>
</dbReference>
<sequence>MNTPSSSITLLLVLLVVISGILESHGLLPNPNTNSRKNGARTRISTAPDVSFPFLSVQQDESPGNEDTRESSTIASSPATLQSTASRIANKHPPQYGQNQKKSFKSHQPRNDYDDDEAMDESPDSFSRINRPSFRELERNATALIRDTAVGSWNSTTVETATTLCVSLSKMSFRHSIILVEKIIHRMVQEQSVGNDNVGAKQMTPLYESLIMAWAKSGEVGGPERAEEILEYMVMNSEEGDDDGTNGEDDEDEVELSSCNKYGHDDIPEVETMVTSLLPKITYNQLRPGRESLNVVLWAHARSSQSHAHVKATQLLSKWYKWYNDGLCWVAPNAISYSAILYALAKHDPTLQQGQGDFDMPSFSKQKTRSTKTYRGDTRPHYKSANGPNYDAPKIVLDLLFQMEKLSEQYPSVKPDLSCYHKYFVAIQEASSRYQISGKKGAILAEQHLERMLKHSDPAIHPDSWAFNAVIRTWTHSNSPDCIERCENLIKLQEDYHKAKGFSNETIPLVHSYNLLIDCYARSRLPDRMKRAEGLLRRLEERAQQSDGALSAQVRPNSYTYNGVLNTLAKSGRVRAPELAEKLLLEMDRKQKEGDPFVRVSVRSVNVCLNAWAKSGRKTAPSKIKGWIDKMREMALSGKRVFAPNRVTYNTYLHALSKSSVPDSCDLAEAVLPEMYEQHEQGFMDVEPDIITFTNVLHTFSTSGAADSLNRSLALLDQLEELHANGKGNVRPSRLTYNCCVNAAAKSPTPGKAAIAEQLLRRMQSVALKAETITYNSVLNACAYSVHPDDSPEEVLRIAFRILDEVRLKSGANHITYMTMLRVVNSQVNDEAEKWQLVRNIVNLCATDGQLTNQVMHGARLNVAPKKYYNLRNKFIDGHTGDYKDKYKENVEDCWIKRFEE</sequence>
<evidence type="ECO:0000313" key="4">
    <source>
        <dbReference type="EMBL" id="CAD9984666.1"/>
    </source>
</evidence>
<evidence type="ECO:0008006" key="5">
    <source>
        <dbReference type="Google" id="ProtNLM"/>
    </source>
</evidence>
<reference evidence="4" key="1">
    <citation type="submission" date="2021-01" db="EMBL/GenBank/DDBJ databases">
        <authorList>
            <person name="Corre E."/>
            <person name="Pelletier E."/>
            <person name="Niang G."/>
            <person name="Scheremetjew M."/>
            <person name="Finn R."/>
            <person name="Kale V."/>
            <person name="Holt S."/>
            <person name="Cochrane G."/>
            <person name="Meng A."/>
            <person name="Brown T."/>
            <person name="Cohen L."/>
        </authorList>
    </citation>
    <scope>NUCLEOTIDE SEQUENCE</scope>
    <source>
        <strain evidence="4">CCMP125</strain>
    </source>
</reference>
<protein>
    <recommendedName>
        <fullName evidence="5">Pentacotripeptide-repeat region of PRORP domain-containing protein</fullName>
    </recommendedName>
</protein>
<evidence type="ECO:0000256" key="1">
    <source>
        <dbReference type="ARBA" id="ARBA00022737"/>
    </source>
</evidence>
<feature type="compositionally biased region" description="Polar residues" evidence="2">
    <location>
        <begin position="71"/>
        <end position="87"/>
    </location>
</feature>
<gene>
    <name evidence="4" type="ORF">APAL1065_LOCUS21775</name>
</gene>
<name>A0A7S2YMD2_9STRA</name>
<evidence type="ECO:0000256" key="3">
    <source>
        <dbReference type="SAM" id="SignalP"/>
    </source>
</evidence>
<dbReference type="PANTHER" id="PTHR47942">
    <property type="entry name" value="TETRATRICOPEPTIDE REPEAT (TPR)-LIKE SUPERFAMILY PROTEIN-RELATED"/>
    <property type="match status" value="1"/>
</dbReference>
<dbReference type="Gene3D" id="1.25.40.10">
    <property type="entry name" value="Tetratricopeptide repeat domain"/>
    <property type="match status" value="2"/>
</dbReference>
<feature type="signal peptide" evidence="3">
    <location>
        <begin position="1"/>
        <end position="26"/>
    </location>
</feature>
<accession>A0A7S2YMD2</accession>
<dbReference type="PANTHER" id="PTHR47942:SF63">
    <property type="entry name" value="PENTATRICOPEPTIDE REPEAT-CONTAINING PROTEIN"/>
    <property type="match status" value="1"/>
</dbReference>
<evidence type="ECO:0000256" key="2">
    <source>
        <dbReference type="SAM" id="MobiDB-lite"/>
    </source>
</evidence>
<feature type="chain" id="PRO_5030642043" description="Pentacotripeptide-repeat region of PRORP domain-containing protein" evidence="3">
    <location>
        <begin position="27"/>
        <end position="901"/>
    </location>
</feature>
<feature type="region of interest" description="Disordered" evidence="2">
    <location>
        <begin position="355"/>
        <end position="385"/>
    </location>
</feature>